<comment type="caution">
    <text evidence="2">The sequence shown here is derived from an EMBL/GenBank/DDBJ whole genome shotgun (WGS) entry which is preliminary data.</text>
</comment>
<organism evidence="2 3">
    <name type="scientific">Gossypium australe</name>
    <dbReference type="NCBI Taxonomy" id="47621"/>
    <lineage>
        <taxon>Eukaryota</taxon>
        <taxon>Viridiplantae</taxon>
        <taxon>Streptophyta</taxon>
        <taxon>Embryophyta</taxon>
        <taxon>Tracheophyta</taxon>
        <taxon>Spermatophyta</taxon>
        <taxon>Magnoliopsida</taxon>
        <taxon>eudicotyledons</taxon>
        <taxon>Gunneridae</taxon>
        <taxon>Pentapetalae</taxon>
        <taxon>rosids</taxon>
        <taxon>malvids</taxon>
        <taxon>Malvales</taxon>
        <taxon>Malvaceae</taxon>
        <taxon>Malvoideae</taxon>
        <taxon>Gossypium</taxon>
    </lineage>
</organism>
<dbReference type="PANTHER" id="PTHR45835:SF99">
    <property type="entry name" value="CHROMO DOMAIN-CONTAINING PROTEIN-RELATED"/>
    <property type="match status" value="1"/>
</dbReference>
<feature type="domain" description="Integrase catalytic" evidence="1">
    <location>
        <begin position="27"/>
        <end position="136"/>
    </location>
</feature>
<dbReference type="AlphaFoldDB" id="A0A5B6WU32"/>
<dbReference type="GO" id="GO:0003964">
    <property type="term" value="F:RNA-directed DNA polymerase activity"/>
    <property type="evidence" value="ECO:0007669"/>
    <property type="project" value="UniProtKB-KW"/>
</dbReference>
<dbReference type="GO" id="GO:0015074">
    <property type="term" value="P:DNA integration"/>
    <property type="evidence" value="ECO:0007669"/>
    <property type="project" value="InterPro"/>
</dbReference>
<dbReference type="Proteomes" id="UP000325315">
    <property type="component" value="Unassembled WGS sequence"/>
</dbReference>
<dbReference type="SUPFAM" id="SSF53098">
    <property type="entry name" value="Ribonuclease H-like"/>
    <property type="match status" value="1"/>
</dbReference>
<dbReference type="InterPro" id="IPR056924">
    <property type="entry name" value="SH3_Tf2-1"/>
</dbReference>
<protein>
    <submittedName>
        <fullName evidence="2">Reverse transcriptase</fullName>
    </submittedName>
</protein>
<sequence>MKRDISKFVARCLVCQQVKAEHQVSSGLLQPVMIPEWKWDRVMMDFVLGLPLSPKIKDVIWVVVDRLTKSAHFIPVRTDYSLDRLAKLYVAEIVKLHGVPVSIISNRDPRFTSWLWKKLQEALGTKLNFNTAFHPQIDEFEGNWEKYLPLVEFAYNNSFQSSIKMASYKALYGRKCRTPLYWIELSETDSRETEEKVKVIRDYLKAASDRQKSYANLKRKDIEFQIGDKVFLKVSPWKKILPFGRKGKLSLRFIRAYEIIERIGPVAYRLALPIKVEKIHNVFHVSMLRRYHRIPHM</sequence>
<evidence type="ECO:0000313" key="2">
    <source>
        <dbReference type="EMBL" id="KAA3485013.1"/>
    </source>
</evidence>
<keyword evidence="2" id="KW-0808">Transferase</keyword>
<name>A0A5B6WU32_9ROSI</name>
<keyword evidence="2" id="KW-0548">Nucleotidyltransferase</keyword>
<dbReference type="InterPro" id="IPR012337">
    <property type="entry name" value="RNaseH-like_sf"/>
</dbReference>
<gene>
    <name evidence="2" type="ORF">EPI10_007057</name>
</gene>
<dbReference type="InterPro" id="IPR001584">
    <property type="entry name" value="Integrase_cat-core"/>
</dbReference>
<dbReference type="Gene3D" id="3.30.420.10">
    <property type="entry name" value="Ribonuclease H-like superfamily/Ribonuclease H"/>
    <property type="match status" value="1"/>
</dbReference>
<keyword evidence="3" id="KW-1185">Reference proteome</keyword>
<dbReference type="GO" id="GO:0003676">
    <property type="term" value="F:nucleic acid binding"/>
    <property type="evidence" value="ECO:0007669"/>
    <property type="project" value="InterPro"/>
</dbReference>
<evidence type="ECO:0000259" key="1">
    <source>
        <dbReference type="PROSITE" id="PS50994"/>
    </source>
</evidence>
<dbReference type="PROSITE" id="PS50994">
    <property type="entry name" value="INTEGRASE"/>
    <property type="match status" value="1"/>
</dbReference>
<keyword evidence="2" id="KW-0695">RNA-directed DNA polymerase</keyword>
<dbReference type="InterPro" id="IPR036397">
    <property type="entry name" value="RNaseH_sf"/>
</dbReference>
<accession>A0A5B6WU32</accession>
<dbReference type="Pfam" id="PF24626">
    <property type="entry name" value="SH3_Tf2-1"/>
    <property type="match status" value="1"/>
</dbReference>
<evidence type="ECO:0000313" key="3">
    <source>
        <dbReference type="Proteomes" id="UP000325315"/>
    </source>
</evidence>
<reference evidence="3" key="1">
    <citation type="journal article" date="2019" name="Plant Biotechnol. J.">
        <title>Genome sequencing of the Australian wild diploid species Gossypium australe highlights disease resistance and delayed gland morphogenesis.</title>
        <authorList>
            <person name="Cai Y."/>
            <person name="Cai X."/>
            <person name="Wang Q."/>
            <person name="Wang P."/>
            <person name="Zhang Y."/>
            <person name="Cai C."/>
            <person name="Xu Y."/>
            <person name="Wang K."/>
            <person name="Zhou Z."/>
            <person name="Wang C."/>
            <person name="Geng S."/>
            <person name="Li B."/>
            <person name="Dong Q."/>
            <person name="Hou Y."/>
            <person name="Wang H."/>
            <person name="Ai P."/>
            <person name="Liu Z."/>
            <person name="Yi F."/>
            <person name="Sun M."/>
            <person name="An G."/>
            <person name="Cheng J."/>
            <person name="Zhang Y."/>
            <person name="Shi Q."/>
            <person name="Xie Y."/>
            <person name="Shi X."/>
            <person name="Chang Y."/>
            <person name="Huang F."/>
            <person name="Chen Y."/>
            <person name="Hong S."/>
            <person name="Mi L."/>
            <person name="Sun Q."/>
            <person name="Zhang L."/>
            <person name="Zhou B."/>
            <person name="Peng R."/>
            <person name="Zhang X."/>
            <person name="Liu F."/>
        </authorList>
    </citation>
    <scope>NUCLEOTIDE SEQUENCE [LARGE SCALE GENOMIC DNA]</scope>
    <source>
        <strain evidence="3">cv. PA1801</strain>
    </source>
</reference>
<dbReference type="EMBL" id="SMMG02000002">
    <property type="protein sequence ID" value="KAA3485013.1"/>
    <property type="molecule type" value="Genomic_DNA"/>
</dbReference>
<dbReference type="OrthoDB" id="1667550at2759"/>
<dbReference type="PANTHER" id="PTHR45835">
    <property type="entry name" value="YALI0A06105P"/>
    <property type="match status" value="1"/>
</dbReference>
<proteinExistence type="predicted"/>